<comment type="caution">
    <text evidence="1">The sequence shown here is derived from an EMBL/GenBank/DDBJ whole genome shotgun (WGS) entry which is preliminary data.</text>
</comment>
<accession>A0A4Z2HIX0</accession>
<dbReference type="OrthoDB" id="10541895at2759"/>
<dbReference type="EMBL" id="SRLO01000246">
    <property type="protein sequence ID" value="TNN64802.1"/>
    <property type="molecule type" value="Genomic_DNA"/>
</dbReference>
<protein>
    <submittedName>
        <fullName evidence="1">Uncharacterized protein</fullName>
    </submittedName>
</protein>
<evidence type="ECO:0000313" key="1">
    <source>
        <dbReference type="EMBL" id="TNN64802.1"/>
    </source>
</evidence>
<sequence>MKLSSISLAYLPESGKELRSAHSTSGMALISPETEDSLRLRVALSTMFFTSDRNIMVWTSLTSEYSGSQCMWALATRSSCFSMPWRDFPAESVYSQEASIISLRTSSSVATPMLSLVITLFSIASEPSEFAMASWLNSTKIAQPSTCLRSDSDIVLARDFGLKKPSYPCSFSSGKKGILLMSMWKSSWDSLAEFRAGERSTSRAKDSILWKMDTILHETTGQAH</sequence>
<keyword evidence="2" id="KW-1185">Reference proteome</keyword>
<dbReference type="AlphaFoldDB" id="A0A4Z2HIX0"/>
<dbReference type="Proteomes" id="UP000314294">
    <property type="component" value="Unassembled WGS sequence"/>
</dbReference>
<organism evidence="1 2">
    <name type="scientific">Liparis tanakae</name>
    <name type="common">Tanaka's snailfish</name>
    <dbReference type="NCBI Taxonomy" id="230148"/>
    <lineage>
        <taxon>Eukaryota</taxon>
        <taxon>Metazoa</taxon>
        <taxon>Chordata</taxon>
        <taxon>Craniata</taxon>
        <taxon>Vertebrata</taxon>
        <taxon>Euteleostomi</taxon>
        <taxon>Actinopterygii</taxon>
        <taxon>Neopterygii</taxon>
        <taxon>Teleostei</taxon>
        <taxon>Neoteleostei</taxon>
        <taxon>Acanthomorphata</taxon>
        <taxon>Eupercaria</taxon>
        <taxon>Perciformes</taxon>
        <taxon>Cottioidei</taxon>
        <taxon>Cottales</taxon>
        <taxon>Liparidae</taxon>
        <taxon>Liparis</taxon>
    </lineage>
</organism>
<name>A0A4Z2HIX0_9TELE</name>
<proteinExistence type="predicted"/>
<gene>
    <name evidence="1" type="ORF">EYF80_024997</name>
</gene>
<reference evidence="1 2" key="1">
    <citation type="submission" date="2019-03" db="EMBL/GenBank/DDBJ databases">
        <title>First draft genome of Liparis tanakae, snailfish: a comprehensive survey of snailfish specific genes.</title>
        <authorList>
            <person name="Kim W."/>
            <person name="Song I."/>
            <person name="Jeong J.-H."/>
            <person name="Kim D."/>
            <person name="Kim S."/>
            <person name="Ryu S."/>
            <person name="Song J.Y."/>
            <person name="Lee S.K."/>
        </authorList>
    </citation>
    <scope>NUCLEOTIDE SEQUENCE [LARGE SCALE GENOMIC DNA]</scope>
    <source>
        <tissue evidence="1">Muscle</tissue>
    </source>
</reference>
<evidence type="ECO:0000313" key="2">
    <source>
        <dbReference type="Proteomes" id="UP000314294"/>
    </source>
</evidence>